<dbReference type="OrthoDB" id="9151832at2"/>
<name>A0A2S0MC20_9BURK</name>
<keyword evidence="3" id="KW-1185">Reference proteome</keyword>
<dbReference type="AlphaFoldDB" id="A0A2S0MC20"/>
<dbReference type="KEGG" id="otk:C6570_03680"/>
<dbReference type="Gene3D" id="1.20.120.30">
    <property type="entry name" value="Aspartate receptor, ligand-binding domain"/>
    <property type="match status" value="1"/>
</dbReference>
<reference evidence="2 3" key="1">
    <citation type="submission" date="2018-03" db="EMBL/GenBank/DDBJ databases">
        <title>Genome sequencing of Ottowia sp.</title>
        <authorList>
            <person name="Kim S.-J."/>
            <person name="Heo J."/>
            <person name="Kwon S.-W."/>
        </authorList>
    </citation>
    <scope>NUCLEOTIDE SEQUENCE [LARGE SCALE GENOMIC DNA]</scope>
    <source>
        <strain evidence="2 3">KADR8-3</strain>
    </source>
</reference>
<dbReference type="Pfam" id="PF13682">
    <property type="entry name" value="CZB"/>
    <property type="match status" value="1"/>
</dbReference>
<sequence length="174" mass="18969">MSFLNGFMGNAKAQLKALAAAGSTSKRRASQGDAYEPVRLDFISAICAHRQWKTYFNDCLQDTESDEPLDAESVGRGDRSVVGQWLYGEASLRFGKLPSFDKLLDTHSQFHEEAARIAQMHQNGQRAEALALLRSGEYTRLSLKVMGLLGALADESARTQPGARLAPAPAQRAA</sequence>
<dbReference type="Proteomes" id="UP000239709">
    <property type="component" value="Chromosome"/>
</dbReference>
<evidence type="ECO:0000259" key="1">
    <source>
        <dbReference type="Pfam" id="PF13682"/>
    </source>
</evidence>
<organism evidence="2 3">
    <name type="scientific">Ottowia oryzae</name>
    <dbReference type="NCBI Taxonomy" id="2109914"/>
    <lineage>
        <taxon>Bacteria</taxon>
        <taxon>Pseudomonadati</taxon>
        <taxon>Pseudomonadota</taxon>
        <taxon>Betaproteobacteria</taxon>
        <taxon>Burkholderiales</taxon>
        <taxon>Comamonadaceae</taxon>
        <taxon>Ottowia</taxon>
    </lineage>
</organism>
<proteinExistence type="predicted"/>
<dbReference type="EMBL" id="CP027666">
    <property type="protein sequence ID" value="AVO33455.1"/>
    <property type="molecule type" value="Genomic_DNA"/>
</dbReference>
<dbReference type="InterPro" id="IPR025991">
    <property type="entry name" value="Chemoreceptor_zinc-bind_dom"/>
</dbReference>
<accession>A0A2S0MC20</accession>
<feature type="domain" description="Chemoreceptor zinc-binding" evidence="1">
    <location>
        <begin position="49"/>
        <end position="117"/>
    </location>
</feature>
<dbReference type="RefSeq" id="WP_106702018.1">
    <property type="nucleotide sequence ID" value="NZ_CP027666.1"/>
</dbReference>
<protein>
    <recommendedName>
        <fullName evidence="1">Chemoreceptor zinc-binding domain-containing protein</fullName>
    </recommendedName>
</protein>
<evidence type="ECO:0000313" key="3">
    <source>
        <dbReference type="Proteomes" id="UP000239709"/>
    </source>
</evidence>
<gene>
    <name evidence="2" type="ORF">C6570_03680</name>
</gene>
<evidence type="ECO:0000313" key="2">
    <source>
        <dbReference type="EMBL" id="AVO33455.1"/>
    </source>
</evidence>